<dbReference type="Proteomes" id="UP000625316">
    <property type="component" value="Unassembled WGS sequence"/>
</dbReference>
<keyword evidence="3" id="KW-0472">Membrane</keyword>
<dbReference type="PANTHER" id="PTHR43877">
    <property type="entry name" value="AMINOALKYLPHOSPHONATE N-ACETYLTRANSFERASE-RELATED-RELATED"/>
    <property type="match status" value="1"/>
</dbReference>
<sequence length="209" mass="23973">MIAPSAPNQLSLCHLRPATVRDAKAIRQLTRRLHKTAVPQPKWQEWIAWCILSCIVILFWHHPKIGIALFLSATPLWVILVMTVLVASHDQKQQYDRYWVMDYQGQIIGCGRIDIHKQHSEIYDLFVLPEWRSCGIGQAIMHQLMAQAIQPIYLASLPKASSFYLHLGFQPVNPKDLPILLTGRLSLNSPRYRRVGLQPLVFQGSVRHT</sequence>
<dbReference type="Gene3D" id="3.40.630.30">
    <property type="match status" value="1"/>
</dbReference>
<dbReference type="InterPro" id="IPR000182">
    <property type="entry name" value="GNAT_dom"/>
</dbReference>
<keyword evidence="1" id="KW-0808">Transferase</keyword>
<accession>A0A928Z4L0</accession>
<dbReference type="SUPFAM" id="SSF55729">
    <property type="entry name" value="Acyl-CoA N-acyltransferases (Nat)"/>
    <property type="match status" value="1"/>
</dbReference>
<dbReference type="InterPro" id="IPR016181">
    <property type="entry name" value="Acyl_CoA_acyltransferase"/>
</dbReference>
<feature type="transmembrane region" description="Helical" evidence="3">
    <location>
        <begin position="43"/>
        <end position="61"/>
    </location>
</feature>
<feature type="transmembrane region" description="Helical" evidence="3">
    <location>
        <begin position="67"/>
        <end position="87"/>
    </location>
</feature>
<keyword evidence="2" id="KW-0012">Acyltransferase</keyword>
<organism evidence="5 6">
    <name type="scientific">Romeriopsis navalis LEGE 11480</name>
    <dbReference type="NCBI Taxonomy" id="2777977"/>
    <lineage>
        <taxon>Bacteria</taxon>
        <taxon>Bacillati</taxon>
        <taxon>Cyanobacteriota</taxon>
        <taxon>Cyanophyceae</taxon>
        <taxon>Leptolyngbyales</taxon>
        <taxon>Leptolyngbyaceae</taxon>
        <taxon>Romeriopsis</taxon>
        <taxon>Romeriopsis navalis</taxon>
    </lineage>
</organism>
<dbReference type="PROSITE" id="PS51186">
    <property type="entry name" value="GNAT"/>
    <property type="match status" value="1"/>
</dbReference>
<protein>
    <submittedName>
        <fullName evidence="5">GNAT family N-acetyltransferase</fullName>
    </submittedName>
</protein>
<dbReference type="GO" id="GO:0016747">
    <property type="term" value="F:acyltransferase activity, transferring groups other than amino-acyl groups"/>
    <property type="evidence" value="ECO:0007669"/>
    <property type="project" value="InterPro"/>
</dbReference>
<dbReference type="CDD" id="cd04301">
    <property type="entry name" value="NAT_SF"/>
    <property type="match status" value="1"/>
</dbReference>
<keyword evidence="3" id="KW-1133">Transmembrane helix</keyword>
<name>A0A928Z4L0_9CYAN</name>
<keyword evidence="6" id="KW-1185">Reference proteome</keyword>
<reference evidence="5" key="1">
    <citation type="submission" date="2020-10" db="EMBL/GenBank/DDBJ databases">
        <authorList>
            <person name="Castelo-Branco R."/>
            <person name="Eusebio N."/>
            <person name="Adriana R."/>
            <person name="Vieira A."/>
            <person name="Brugerolle De Fraissinette N."/>
            <person name="Rezende De Castro R."/>
            <person name="Schneider M.P."/>
            <person name="Vasconcelos V."/>
            <person name="Leao P.N."/>
        </authorList>
    </citation>
    <scope>NUCLEOTIDE SEQUENCE</scope>
    <source>
        <strain evidence="5">LEGE 11480</strain>
    </source>
</reference>
<dbReference type="EMBL" id="JADEXQ010000033">
    <property type="protein sequence ID" value="MBE9030320.1"/>
    <property type="molecule type" value="Genomic_DNA"/>
</dbReference>
<evidence type="ECO:0000256" key="2">
    <source>
        <dbReference type="ARBA" id="ARBA00023315"/>
    </source>
</evidence>
<evidence type="ECO:0000259" key="4">
    <source>
        <dbReference type="PROSITE" id="PS51186"/>
    </source>
</evidence>
<evidence type="ECO:0000256" key="3">
    <source>
        <dbReference type="SAM" id="Phobius"/>
    </source>
</evidence>
<feature type="domain" description="N-acetyltransferase" evidence="4">
    <location>
        <begin position="13"/>
        <end position="188"/>
    </location>
</feature>
<evidence type="ECO:0000313" key="6">
    <source>
        <dbReference type="Proteomes" id="UP000625316"/>
    </source>
</evidence>
<dbReference type="InterPro" id="IPR050832">
    <property type="entry name" value="Bact_Acetyltransf"/>
</dbReference>
<evidence type="ECO:0000313" key="5">
    <source>
        <dbReference type="EMBL" id="MBE9030320.1"/>
    </source>
</evidence>
<dbReference type="RefSeq" id="WP_264325145.1">
    <property type="nucleotide sequence ID" value="NZ_JADEXQ010000033.1"/>
</dbReference>
<proteinExistence type="predicted"/>
<dbReference type="Pfam" id="PF13508">
    <property type="entry name" value="Acetyltransf_7"/>
    <property type="match status" value="1"/>
</dbReference>
<keyword evidence="3" id="KW-0812">Transmembrane</keyword>
<dbReference type="AlphaFoldDB" id="A0A928Z4L0"/>
<gene>
    <name evidence="5" type="ORF">IQ266_11315</name>
</gene>
<comment type="caution">
    <text evidence="5">The sequence shown here is derived from an EMBL/GenBank/DDBJ whole genome shotgun (WGS) entry which is preliminary data.</text>
</comment>
<evidence type="ECO:0000256" key="1">
    <source>
        <dbReference type="ARBA" id="ARBA00022679"/>
    </source>
</evidence>